<dbReference type="RefSeq" id="WP_379788245.1">
    <property type="nucleotide sequence ID" value="NZ_JBHSHL010000022.1"/>
</dbReference>
<dbReference type="InterPro" id="IPR002302">
    <property type="entry name" value="Leu-tRNA-ligase"/>
</dbReference>
<evidence type="ECO:0000256" key="3">
    <source>
        <dbReference type="ARBA" id="ARBA00022598"/>
    </source>
</evidence>
<evidence type="ECO:0000256" key="2">
    <source>
        <dbReference type="ARBA" id="ARBA00022490"/>
    </source>
</evidence>
<evidence type="ECO:0000256" key="10">
    <source>
        <dbReference type="RuleBase" id="RU363035"/>
    </source>
</evidence>
<keyword evidence="5 9" id="KW-0067">ATP-binding</keyword>
<keyword evidence="6 9" id="KW-0648">Protein biosynthesis</keyword>
<dbReference type="CDD" id="cd00812">
    <property type="entry name" value="LeuRS_core"/>
    <property type="match status" value="1"/>
</dbReference>
<dbReference type="NCBIfam" id="TIGR00396">
    <property type="entry name" value="leuS_bact"/>
    <property type="match status" value="1"/>
</dbReference>
<keyword evidence="3 9" id="KW-0436">Ligase</keyword>
<comment type="subcellular location">
    <subcellularLocation>
        <location evidence="9">Cytoplasm</location>
    </subcellularLocation>
</comment>
<evidence type="ECO:0000256" key="4">
    <source>
        <dbReference type="ARBA" id="ARBA00022741"/>
    </source>
</evidence>
<gene>
    <name evidence="9 14" type="primary">leuS</name>
    <name evidence="14" type="ORF">ACFO4R_06495</name>
</gene>
<organism evidence="14 15">
    <name type="scientific">Filifactor villosus</name>
    <dbReference type="NCBI Taxonomy" id="29374"/>
    <lineage>
        <taxon>Bacteria</taxon>
        <taxon>Bacillati</taxon>
        <taxon>Bacillota</taxon>
        <taxon>Clostridia</taxon>
        <taxon>Peptostreptococcales</taxon>
        <taxon>Filifactoraceae</taxon>
        <taxon>Filifactor</taxon>
    </lineage>
</organism>
<comment type="catalytic activity">
    <reaction evidence="8 9">
        <text>tRNA(Leu) + L-leucine + ATP = L-leucyl-tRNA(Leu) + AMP + diphosphate</text>
        <dbReference type="Rhea" id="RHEA:11688"/>
        <dbReference type="Rhea" id="RHEA-COMP:9613"/>
        <dbReference type="Rhea" id="RHEA-COMP:9622"/>
        <dbReference type="ChEBI" id="CHEBI:30616"/>
        <dbReference type="ChEBI" id="CHEBI:33019"/>
        <dbReference type="ChEBI" id="CHEBI:57427"/>
        <dbReference type="ChEBI" id="CHEBI:78442"/>
        <dbReference type="ChEBI" id="CHEBI:78494"/>
        <dbReference type="ChEBI" id="CHEBI:456215"/>
        <dbReference type="EC" id="6.1.1.4"/>
    </reaction>
</comment>
<sequence>MFYSIFKEVFTMDYNPNQIEKKWQKHWEDHQTFKSEIDPSKPKFYNLIEFPYPSGAGLHVGHIRAYTSLEVLSRKRRLEGYNVLFPIGWDAFGLPTENYAMQTGEHPRDVTDRNIEIFSEQLKATGYSFDWNRTVDTTDPNYFKWTQWIFLQMYKHGLAYKDKTYVNFCNHCKVVLANEESQNGVCDRCDSEVVQMEKDVWFLKIREYADKLLDGLEDLDFLPRIKLEQENWIGRSHGAQVDFPIKDSDDVLTVFTTRPDTIFGATFMVMAPEHPYLKKYESSIQNLDEVKAYQELATKKTEFERVQLAKDKTGVEVKGLSVINPISKEEVPIWISDYVMMGYGTGAIMAVPAHDSRDWEFAKKFDIPIVPTVECEDVQNECYLTALDDIVTNSGPFNGLTVKEAKEAVTDYLEEHKLGIRKTNYKMKNWAFNRQRYWGEPIPIIHCEHCGMVPVPEEDLPVTLPDVKEYKPTDTGESPLANIEEWVNVTCPVCGEPAKRETDTMPQWAGSSWYFLRYMDPHNNEKLASKEALDYWGPVDWYNGGMEHVSRHLIYSRFWHRFLYDIGVVSYPEPYKKRTAQGLILGPDGEKMSKSRGNVINPNEIIDNYGADTLRTYIMFIGDYERSAVWSDSSVKGCKRFLDRVWKLQDMLKPEDSYSEKHQSLMHKTIKKVSEDFEQVKFNTAIAALMTAINEFYDDKFITKKELQDFITLLYPIAPHICCEIWELQNYDGQMDDASWPSWDESKTIDEIVEIPIQINGKVRGKMTISKDASQEEALSSMSGVDSVRGFVEGKQIVKQIYVPGKILNLVVK</sequence>
<dbReference type="Pfam" id="PF08264">
    <property type="entry name" value="Anticodon_1"/>
    <property type="match status" value="1"/>
</dbReference>
<accession>A0ABV9QJH0</accession>
<keyword evidence="15" id="KW-1185">Reference proteome</keyword>
<dbReference type="InterPro" id="IPR002300">
    <property type="entry name" value="aa-tRNA-synth_Ia"/>
</dbReference>
<dbReference type="PANTHER" id="PTHR43740:SF2">
    <property type="entry name" value="LEUCINE--TRNA LIGASE, MITOCHONDRIAL"/>
    <property type="match status" value="1"/>
</dbReference>
<feature type="domain" description="Methionyl/Valyl/Leucyl/Isoleucyl-tRNA synthetase anticodon-binding" evidence="12">
    <location>
        <begin position="665"/>
        <end position="776"/>
    </location>
</feature>
<dbReference type="InterPro" id="IPR025709">
    <property type="entry name" value="Leu_tRNA-synth_edit"/>
</dbReference>
<proteinExistence type="inferred from homology"/>
<dbReference type="InterPro" id="IPR013155">
    <property type="entry name" value="M/V/L/I-tRNA-synth_anticd-bd"/>
</dbReference>
<keyword evidence="7 9" id="KW-0030">Aminoacyl-tRNA synthetase</keyword>
<evidence type="ECO:0000256" key="9">
    <source>
        <dbReference type="HAMAP-Rule" id="MF_00049"/>
    </source>
</evidence>
<comment type="similarity">
    <text evidence="1 9 10">Belongs to the class-I aminoacyl-tRNA synthetase family.</text>
</comment>
<dbReference type="InterPro" id="IPR001412">
    <property type="entry name" value="aa-tRNA-synth_I_CS"/>
</dbReference>
<evidence type="ECO:0000313" key="15">
    <source>
        <dbReference type="Proteomes" id="UP001595916"/>
    </source>
</evidence>
<evidence type="ECO:0000259" key="13">
    <source>
        <dbReference type="Pfam" id="PF13603"/>
    </source>
</evidence>
<feature type="domain" description="Aminoacyl-tRNA synthetase class Ia" evidence="11">
    <location>
        <begin position="22"/>
        <end position="227"/>
    </location>
</feature>
<evidence type="ECO:0000256" key="6">
    <source>
        <dbReference type="ARBA" id="ARBA00022917"/>
    </source>
</evidence>
<dbReference type="EMBL" id="JBHSHL010000022">
    <property type="protein sequence ID" value="MFC4804730.1"/>
    <property type="molecule type" value="Genomic_DNA"/>
</dbReference>
<dbReference type="PRINTS" id="PR00985">
    <property type="entry name" value="TRNASYNTHLEU"/>
</dbReference>
<dbReference type="Proteomes" id="UP001595916">
    <property type="component" value="Unassembled WGS sequence"/>
</dbReference>
<evidence type="ECO:0000313" key="14">
    <source>
        <dbReference type="EMBL" id="MFC4804730.1"/>
    </source>
</evidence>
<dbReference type="PROSITE" id="PS00178">
    <property type="entry name" value="AA_TRNA_LIGASE_I"/>
    <property type="match status" value="1"/>
</dbReference>
<keyword evidence="2 9" id="KW-0963">Cytoplasm</keyword>
<evidence type="ECO:0000259" key="11">
    <source>
        <dbReference type="Pfam" id="PF00133"/>
    </source>
</evidence>
<dbReference type="InterPro" id="IPR014729">
    <property type="entry name" value="Rossmann-like_a/b/a_fold"/>
</dbReference>
<dbReference type="Gene3D" id="1.10.730.10">
    <property type="entry name" value="Isoleucyl-tRNA Synthetase, Domain 1"/>
    <property type="match status" value="1"/>
</dbReference>
<evidence type="ECO:0000259" key="12">
    <source>
        <dbReference type="Pfam" id="PF08264"/>
    </source>
</evidence>
<dbReference type="Pfam" id="PF00133">
    <property type="entry name" value="tRNA-synt_1"/>
    <property type="match status" value="2"/>
</dbReference>
<feature type="binding site" evidence="9">
    <location>
        <position position="594"/>
    </location>
    <ligand>
        <name>ATP</name>
        <dbReference type="ChEBI" id="CHEBI:30616"/>
    </ligand>
</feature>
<comment type="caution">
    <text evidence="14">The sequence shown here is derived from an EMBL/GenBank/DDBJ whole genome shotgun (WGS) entry which is preliminary data.</text>
</comment>
<feature type="domain" description="Aminoacyl-tRNA synthetase class Ia" evidence="11">
    <location>
        <begin position="426"/>
        <end position="627"/>
    </location>
</feature>
<dbReference type="Gene3D" id="3.10.20.590">
    <property type="match status" value="1"/>
</dbReference>
<evidence type="ECO:0000256" key="7">
    <source>
        <dbReference type="ARBA" id="ARBA00023146"/>
    </source>
</evidence>
<dbReference type="InterPro" id="IPR009008">
    <property type="entry name" value="Val/Leu/Ile-tRNA-synth_edit"/>
</dbReference>
<dbReference type="SUPFAM" id="SSF50677">
    <property type="entry name" value="ValRS/IleRS/LeuRS editing domain"/>
    <property type="match status" value="1"/>
</dbReference>
<protein>
    <recommendedName>
        <fullName evidence="9">Leucine--tRNA ligase</fullName>
        <ecNumber evidence="9">6.1.1.4</ecNumber>
    </recommendedName>
    <alternativeName>
        <fullName evidence="9">Leucyl-tRNA synthetase</fullName>
        <shortName evidence="9">LeuRS</shortName>
    </alternativeName>
</protein>
<name>A0ABV9QJH0_9FIRM</name>
<dbReference type="SUPFAM" id="SSF47323">
    <property type="entry name" value="Anticodon-binding domain of a subclass of class I aminoacyl-tRNA synthetases"/>
    <property type="match status" value="1"/>
</dbReference>
<dbReference type="PANTHER" id="PTHR43740">
    <property type="entry name" value="LEUCYL-TRNA SYNTHETASE"/>
    <property type="match status" value="1"/>
</dbReference>
<comment type="caution">
    <text evidence="9">Lacks conserved residue(s) required for the propagation of feature annotation.</text>
</comment>
<reference evidence="15" key="1">
    <citation type="journal article" date="2019" name="Int. J. Syst. Evol. Microbiol.">
        <title>The Global Catalogue of Microorganisms (GCM) 10K type strain sequencing project: providing services to taxonomists for standard genome sequencing and annotation.</title>
        <authorList>
            <consortium name="The Broad Institute Genomics Platform"/>
            <consortium name="The Broad Institute Genome Sequencing Center for Infectious Disease"/>
            <person name="Wu L."/>
            <person name="Ma J."/>
        </authorList>
    </citation>
    <scope>NUCLEOTIDE SEQUENCE [LARGE SCALE GENOMIC DNA]</scope>
    <source>
        <strain evidence="15">CCUG 46385</strain>
    </source>
</reference>
<evidence type="ECO:0000256" key="5">
    <source>
        <dbReference type="ARBA" id="ARBA00022840"/>
    </source>
</evidence>
<dbReference type="Gene3D" id="3.40.50.620">
    <property type="entry name" value="HUPs"/>
    <property type="match status" value="2"/>
</dbReference>
<dbReference type="InterPro" id="IPR009080">
    <property type="entry name" value="tRNAsynth_Ia_anticodon-bd"/>
</dbReference>
<dbReference type="EC" id="6.1.1.4" evidence="9"/>
<dbReference type="GO" id="GO:0004823">
    <property type="term" value="F:leucine-tRNA ligase activity"/>
    <property type="evidence" value="ECO:0007669"/>
    <property type="project" value="UniProtKB-EC"/>
</dbReference>
<evidence type="ECO:0000256" key="1">
    <source>
        <dbReference type="ARBA" id="ARBA00005594"/>
    </source>
</evidence>
<evidence type="ECO:0000256" key="8">
    <source>
        <dbReference type="ARBA" id="ARBA00047469"/>
    </source>
</evidence>
<feature type="domain" description="Leucyl-tRNA synthetase editing" evidence="13">
    <location>
        <begin position="230"/>
        <end position="414"/>
    </location>
</feature>
<dbReference type="CDD" id="cd07958">
    <property type="entry name" value="Anticodon_Ia_Leu_BEm"/>
    <property type="match status" value="1"/>
</dbReference>
<dbReference type="HAMAP" id="MF_00049_B">
    <property type="entry name" value="Leu_tRNA_synth_B"/>
    <property type="match status" value="1"/>
</dbReference>
<keyword evidence="4 9" id="KW-0547">Nucleotide-binding</keyword>
<dbReference type="SUPFAM" id="SSF52374">
    <property type="entry name" value="Nucleotidylyl transferase"/>
    <property type="match status" value="1"/>
</dbReference>
<dbReference type="Pfam" id="PF13603">
    <property type="entry name" value="tRNA-synt_1_2"/>
    <property type="match status" value="1"/>
</dbReference>
<feature type="short sequence motif" description="'KMSKS' region" evidence="9">
    <location>
        <begin position="591"/>
        <end position="595"/>
    </location>
</feature>